<name>A0A2T5JT70_9RHOB</name>
<dbReference type="InterPro" id="IPR001279">
    <property type="entry name" value="Metallo-B-lactamas"/>
</dbReference>
<dbReference type="PANTHER" id="PTHR43694:SF1">
    <property type="entry name" value="RIBONUCLEASE J"/>
    <property type="match status" value="1"/>
</dbReference>
<evidence type="ECO:0000259" key="1">
    <source>
        <dbReference type="SMART" id="SM00849"/>
    </source>
</evidence>
<keyword evidence="3" id="KW-1185">Reference proteome</keyword>
<evidence type="ECO:0000313" key="3">
    <source>
        <dbReference type="Proteomes" id="UP000244060"/>
    </source>
</evidence>
<dbReference type="Pfam" id="PF07521">
    <property type="entry name" value="RMMBL"/>
    <property type="match status" value="1"/>
</dbReference>
<dbReference type="EMBL" id="QAOT01000025">
    <property type="protein sequence ID" value="PTR12061.1"/>
    <property type="molecule type" value="Genomic_DNA"/>
</dbReference>
<dbReference type="PANTHER" id="PTHR43694">
    <property type="entry name" value="RIBONUCLEASE J"/>
    <property type="match status" value="1"/>
</dbReference>
<dbReference type="InterPro" id="IPR036866">
    <property type="entry name" value="RibonucZ/Hydroxyglut_hydro"/>
</dbReference>
<dbReference type="SUPFAM" id="SSF56281">
    <property type="entry name" value="Metallo-hydrolase/oxidoreductase"/>
    <property type="match status" value="1"/>
</dbReference>
<dbReference type="Pfam" id="PF12706">
    <property type="entry name" value="Lactamase_B_2"/>
    <property type="match status" value="1"/>
</dbReference>
<feature type="domain" description="Metallo-beta-lactamase" evidence="1">
    <location>
        <begin position="15"/>
        <end position="203"/>
    </location>
</feature>
<gene>
    <name evidence="2" type="ORF">C8J28_12520</name>
</gene>
<dbReference type="OrthoDB" id="9803916at2"/>
<reference evidence="2 3" key="1">
    <citation type="submission" date="2018-04" db="EMBL/GenBank/DDBJ databases">
        <title>Genomic Encyclopedia of Type Strains, Phase III (KMG-III): the genomes of soil and plant-associated and newly described type strains.</title>
        <authorList>
            <person name="Whitman W."/>
        </authorList>
    </citation>
    <scope>NUCLEOTIDE SEQUENCE [LARGE SCALE GENOMIC DNA]</scope>
    <source>
        <strain evidence="2 3">KA25</strain>
    </source>
</reference>
<proteinExistence type="predicted"/>
<sequence>MSLILTVHRGAHEIGGSCVEVAHPSGERLILDAGRPLDALERATGLLPASLDLSRPATVLIGHPHQDHWGLVDELPADWPVWTGKGSAELIAITARARRQPLGRKLHTWDSRSGPFRIGAFTVTPFLTDHSAFDACMLLVEGAGKRVLYGGDFRRHGRKGILVDRMMADPPKDLDVLILEGTNLGSDKSCRTEDDLEEDFRALFDSTPGRIFVCWSGQNIDRTVTLYRAALKSGRRLVVDLYTAEVLDRIGEGTRLPRAGFRKFGIVITKGLRAVYGRNDEGFIGRMVRFPDSLSAKRIGPRDVIMLRDSLVHDYEKAGVRPGPEDAFVWSMWAGYLRQGEGAHGWCSRGGARMIHLHTSGHAAPDDLRAFAEAMNPRVVVPVHGANWQDDHGIPRLHRLVDGEAWSLA</sequence>
<protein>
    <submittedName>
        <fullName evidence="2">Ribonuclease J</fullName>
    </submittedName>
</protein>
<dbReference type="InterPro" id="IPR011108">
    <property type="entry name" value="RMMBL"/>
</dbReference>
<dbReference type="AlphaFoldDB" id="A0A2T5JT70"/>
<dbReference type="Gene3D" id="3.60.15.10">
    <property type="entry name" value="Ribonuclease Z/Hydroxyacylglutathione hydrolase-like"/>
    <property type="match status" value="1"/>
</dbReference>
<accession>A0A2T5JT70</accession>
<organism evidence="2 3">
    <name type="scientific">Cereibacter azotoformans</name>
    <dbReference type="NCBI Taxonomy" id="43057"/>
    <lineage>
        <taxon>Bacteria</taxon>
        <taxon>Pseudomonadati</taxon>
        <taxon>Pseudomonadota</taxon>
        <taxon>Alphaproteobacteria</taxon>
        <taxon>Rhodobacterales</taxon>
        <taxon>Paracoccaceae</taxon>
        <taxon>Cereibacter</taxon>
    </lineage>
</organism>
<comment type="caution">
    <text evidence="2">The sequence shown here is derived from an EMBL/GenBank/DDBJ whole genome shotgun (WGS) entry which is preliminary data.</text>
</comment>
<dbReference type="SMART" id="SM00849">
    <property type="entry name" value="Lactamase_B"/>
    <property type="match status" value="1"/>
</dbReference>
<dbReference type="Proteomes" id="UP000244060">
    <property type="component" value="Unassembled WGS sequence"/>
</dbReference>
<evidence type="ECO:0000313" key="2">
    <source>
        <dbReference type="EMBL" id="PTR12061.1"/>
    </source>
</evidence>
<dbReference type="RefSeq" id="WP_108222431.1">
    <property type="nucleotide sequence ID" value="NZ_QAOT01000025.1"/>
</dbReference>